<evidence type="ECO:0000256" key="4">
    <source>
        <dbReference type="ARBA" id="ARBA00022525"/>
    </source>
</evidence>
<dbReference type="GO" id="GO:0005576">
    <property type="term" value="C:extracellular region"/>
    <property type="evidence" value="ECO:0007669"/>
    <property type="project" value="UniProtKB-SubCell"/>
</dbReference>
<evidence type="ECO:0000256" key="2">
    <source>
        <dbReference type="ARBA" id="ARBA00004442"/>
    </source>
</evidence>
<evidence type="ECO:0000256" key="1">
    <source>
        <dbReference type="ARBA" id="ARBA00004196"/>
    </source>
</evidence>
<evidence type="ECO:0000256" key="3">
    <source>
        <dbReference type="ARBA" id="ARBA00004613"/>
    </source>
</evidence>
<accession>A0A8T3VQK6</accession>
<keyword evidence="5" id="KW-0732">Signal</keyword>
<dbReference type="InterPro" id="IPR011050">
    <property type="entry name" value="Pectin_lyase_fold/virulence"/>
</dbReference>
<proteinExistence type="predicted"/>
<dbReference type="PANTHER" id="PTHR11319">
    <property type="entry name" value="G PROTEIN-COUPLED RECEPTOR-RELATED"/>
    <property type="match status" value="1"/>
</dbReference>
<comment type="caution">
    <text evidence="8">The sequence shown here is derived from an EMBL/GenBank/DDBJ whole genome shotgun (WGS) entry which is preliminary data.</text>
</comment>
<keyword evidence="7" id="KW-0998">Cell outer membrane</keyword>
<dbReference type="PANTHER" id="PTHR11319:SF35">
    <property type="entry name" value="OUTER MEMBRANE PROTEIN PMPC-RELATED"/>
    <property type="match status" value="1"/>
</dbReference>
<keyword evidence="6" id="KW-0472">Membrane</keyword>
<dbReference type="SUPFAM" id="SSF51126">
    <property type="entry name" value="Pectin lyase-like"/>
    <property type="match status" value="1"/>
</dbReference>
<protein>
    <recommendedName>
        <fullName evidence="10">Adhesin-like protein</fullName>
    </recommendedName>
</protein>
<evidence type="ECO:0000313" key="9">
    <source>
        <dbReference type="Proteomes" id="UP000732619"/>
    </source>
</evidence>
<name>A0A8T3VQK6_METOL</name>
<evidence type="ECO:0000256" key="7">
    <source>
        <dbReference type="ARBA" id="ARBA00023237"/>
    </source>
</evidence>
<dbReference type="AlphaFoldDB" id="A0A8T3VQK6"/>
<gene>
    <name evidence="8" type="ORF">E7Z75_00365</name>
</gene>
<dbReference type="NCBIfam" id="TIGR01376">
    <property type="entry name" value="POMP_repeat"/>
    <property type="match status" value="3"/>
</dbReference>
<organism evidence="8 9">
    <name type="scientific">Methanobrevibacter olleyae</name>
    <dbReference type="NCBI Taxonomy" id="294671"/>
    <lineage>
        <taxon>Archaea</taxon>
        <taxon>Methanobacteriati</taxon>
        <taxon>Methanobacteriota</taxon>
        <taxon>Methanomada group</taxon>
        <taxon>Methanobacteria</taxon>
        <taxon>Methanobacteriales</taxon>
        <taxon>Methanobacteriaceae</taxon>
        <taxon>Methanobrevibacter</taxon>
    </lineage>
</organism>
<sequence>MKFKKSLLIICLMICLFGIASASANEIDDGAITIDDSPQLALEEDIPPIEELGSSEEKIIAEDNEEMASASEEDDGTFTALQNKIDNAENGATISLDKDYTYDEGFNQRGIQIHKNLTINGNGHTLNGLSSSRILLIHFGLKENNKVTLNNIKFINGKTDLYGGAIFNYGNLTVNNCVFTNNYAKYCGGAINSVGHLNLKNSKFTKNSAGGDAGAVFTFSIDKSVDFFKKIYVDRTPEGEMEFVFNATLSISLKYGSDSIKNCSFTNNVAKGRGGGAIYGFTHLNINSCTFKNNKADENGGAVFANKNLILKNSRFTNNTVSKNGGAVYFRCHEQSGSYVNKTWVPKIKYYSANITNCAFSKNVAKKGGAIYSFLNNASDKKRMKVNKCNFTANKATKSGRDVLGGTCSNCVYNYIKLTSKNRIVKKSAKKLTLNVKLTKGKTLLKNKKVTFRFRGKNYTARTNSKGIAKVTIKRSVIKKLKAGKKYTVKITYLKNSIKRTVKVKK</sequence>
<dbReference type="Pfam" id="PF02415">
    <property type="entry name" value="Chlam_PMP"/>
    <property type="match status" value="5"/>
</dbReference>
<evidence type="ECO:0000256" key="5">
    <source>
        <dbReference type="ARBA" id="ARBA00022729"/>
    </source>
</evidence>
<dbReference type="EMBL" id="SUTG01000001">
    <property type="protein sequence ID" value="MBE6511591.1"/>
    <property type="molecule type" value="Genomic_DNA"/>
</dbReference>
<dbReference type="InterPro" id="IPR003368">
    <property type="entry name" value="POMP_repeat"/>
</dbReference>
<evidence type="ECO:0000313" key="8">
    <source>
        <dbReference type="EMBL" id="MBE6511591.1"/>
    </source>
</evidence>
<dbReference type="Proteomes" id="UP000732619">
    <property type="component" value="Unassembled WGS sequence"/>
</dbReference>
<comment type="subcellular location">
    <subcellularLocation>
        <location evidence="1">Cell envelope</location>
    </subcellularLocation>
    <subcellularLocation>
        <location evidence="2">Cell outer membrane</location>
    </subcellularLocation>
    <subcellularLocation>
        <location evidence="3">Secreted</location>
    </subcellularLocation>
</comment>
<evidence type="ECO:0000256" key="6">
    <source>
        <dbReference type="ARBA" id="ARBA00023136"/>
    </source>
</evidence>
<reference evidence="8" key="1">
    <citation type="submission" date="2019-04" db="EMBL/GenBank/DDBJ databases">
        <title>Evolution of Biomass-Degrading Anaerobic Consortia Revealed by Metagenomics.</title>
        <authorList>
            <person name="Peng X."/>
        </authorList>
    </citation>
    <scope>NUCLEOTIDE SEQUENCE</scope>
    <source>
        <strain evidence="8">SIG14</strain>
    </source>
</reference>
<evidence type="ECO:0008006" key="10">
    <source>
        <dbReference type="Google" id="ProtNLM"/>
    </source>
</evidence>
<keyword evidence="4" id="KW-0964">Secreted</keyword>